<keyword evidence="2" id="KW-0804">Transcription</keyword>
<organism evidence="2 5">
    <name type="scientific">Parvibacter caecicola</name>
    <dbReference type="NCBI Taxonomy" id="747645"/>
    <lineage>
        <taxon>Bacteria</taxon>
        <taxon>Bacillati</taxon>
        <taxon>Actinomycetota</taxon>
        <taxon>Coriobacteriia</taxon>
        <taxon>Coriobacteriales</taxon>
        <taxon>Coriobacteriaceae</taxon>
        <taxon>Parvibacter</taxon>
    </lineage>
</organism>
<keyword evidence="1" id="KW-0472">Membrane</keyword>
<keyword evidence="1" id="KW-1133">Transmembrane helix</keyword>
<name>A0A3N0ACE9_9ACTN</name>
<reference evidence="2 5" key="2">
    <citation type="submission" date="2020-08" db="EMBL/GenBank/DDBJ databases">
        <title>Sequencing the genomes of 1000 actinobacteria strains.</title>
        <authorList>
            <person name="Klenk H.-P."/>
        </authorList>
    </citation>
    <scope>NUCLEOTIDE SEQUENCE [LARGE SCALE GENOMIC DNA]</scope>
    <source>
        <strain evidence="2 5">DSM 22242</strain>
    </source>
</reference>
<dbReference type="Proteomes" id="UP000530850">
    <property type="component" value="Unassembled WGS sequence"/>
</dbReference>
<dbReference type="Proteomes" id="UP000309454">
    <property type="component" value="Unassembled WGS sequence"/>
</dbReference>
<keyword evidence="2" id="KW-0240">DNA-directed RNA polymerase</keyword>
<feature type="transmembrane region" description="Helical" evidence="1">
    <location>
        <begin position="49"/>
        <end position="68"/>
    </location>
</feature>
<dbReference type="GeneID" id="93356348"/>
<keyword evidence="4" id="KW-1185">Reference proteome</keyword>
<dbReference type="EMBL" id="SSTM01000003">
    <property type="protein sequence ID" value="TJW10655.1"/>
    <property type="molecule type" value="Genomic_DNA"/>
</dbReference>
<gene>
    <name evidence="3" type="ORF">E5982_05070</name>
    <name evidence="2" type="ORF">FHR31_001956</name>
</gene>
<accession>A0A3N0ACE9</accession>
<evidence type="ECO:0000313" key="2">
    <source>
        <dbReference type="EMBL" id="MBB3172122.1"/>
    </source>
</evidence>
<comment type="caution">
    <text evidence="2">The sequence shown here is derived from an EMBL/GenBank/DDBJ whole genome shotgun (WGS) entry which is preliminary data.</text>
</comment>
<evidence type="ECO:0000256" key="1">
    <source>
        <dbReference type="SAM" id="Phobius"/>
    </source>
</evidence>
<dbReference type="Gene3D" id="2.20.28.160">
    <property type="match status" value="1"/>
</dbReference>
<evidence type="ECO:0000313" key="4">
    <source>
        <dbReference type="Proteomes" id="UP000309454"/>
    </source>
</evidence>
<keyword evidence="1" id="KW-0812">Transmembrane</keyword>
<evidence type="ECO:0000313" key="3">
    <source>
        <dbReference type="EMBL" id="TJW10655.1"/>
    </source>
</evidence>
<proteinExistence type="predicted"/>
<protein>
    <submittedName>
        <fullName evidence="2">DNA-directed RNA polymerase subunit RPC12/RpoP</fullName>
    </submittedName>
</protein>
<dbReference type="AlphaFoldDB" id="A0A3N0ACE9"/>
<dbReference type="EMBL" id="JACHYA010000009">
    <property type="protein sequence ID" value="MBB3172122.1"/>
    <property type="molecule type" value="Genomic_DNA"/>
</dbReference>
<dbReference type="OrthoDB" id="3174166at2"/>
<evidence type="ECO:0000313" key="5">
    <source>
        <dbReference type="Proteomes" id="UP000530850"/>
    </source>
</evidence>
<sequence>MGNFLNNLGQKMAAFMMGRNGVDALAQWSIGAGIVCMLVDFLIGPLTGLPVFSWLSLAFLIYACFRMYSKNIASRALENARFQAFIRSPQAKMRRLSARIKNRKTTKYFKCAQCGQSLSVPKDKGTLQVTCPKCGAKTKIKS</sequence>
<feature type="transmembrane region" description="Helical" evidence="1">
    <location>
        <begin position="21"/>
        <end position="43"/>
    </location>
</feature>
<reference evidence="3 4" key="1">
    <citation type="submission" date="2019-04" db="EMBL/GenBank/DDBJ databases">
        <title>Microbes associate with the intestines of laboratory mice.</title>
        <authorList>
            <person name="Navarre W."/>
            <person name="Wong E."/>
            <person name="Huang K.C."/>
            <person name="Tropini C."/>
            <person name="Ng K."/>
            <person name="Yu B."/>
        </authorList>
    </citation>
    <scope>NUCLEOTIDE SEQUENCE [LARGE SCALE GENOMIC DNA]</scope>
    <source>
        <strain evidence="3 4">NM48_B13</strain>
    </source>
</reference>
<dbReference type="RefSeq" id="WP_123185034.1">
    <property type="nucleotide sequence ID" value="NZ_JACHYA010000009.1"/>
</dbReference>
<dbReference type="GO" id="GO:0000428">
    <property type="term" value="C:DNA-directed RNA polymerase complex"/>
    <property type="evidence" value="ECO:0007669"/>
    <property type="project" value="UniProtKB-KW"/>
</dbReference>